<dbReference type="GO" id="GO:0005975">
    <property type="term" value="P:carbohydrate metabolic process"/>
    <property type="evidence" value="ECO:0007669"/>
    <property type="project" value="UniProtKB-UniRule"/>
</dbReference>
<dbReference type="UniPathway" id="UPA00115">
    <property type="reaction ID" value="UER00409"/>
</dbReference>
<dbReference type="InterPro" id="IPR006148">
    <property type="entry name" value="Glc/Gal-6P_isomerase"/>
</dbReference>
<keyword evidence="10" id="KW-1185">Reference proteome</keyword>
<feature type="domain" description="Glucosamine/galactosamine-6-phosphate isomerase" evidence="8">
    <location>
        <begin position="14"/>
        <end position="235"/>
    </location>
</feature>
<accession>A0A4Q5IZ47</accession>
<dbReference type="PANTHER" id="PTHR11054">
    <property type="entry name" value="6-PHOSPHOGLUCONOLACTONASE"/>
    <property type="match status" value="1"/>
</dbReference>
<evidence type="ECO:0000256" key="5">
    <source>
        <dbReference type="ARBA" id="ARBA00013198"/>
    </source>
</evidence>
<reference evidence="9 10" key="1">
    <citation type="submission" date="2019-01" db="EMBL/GenBank/DDBJ databases">
        <title>Nocardioides guangzhouensis sp. nov., an actinobacterium isolated from soil.</title>
        <authorList>
            <person name="Fu Y."/>
            <person name="Cai Y."/>
            <person name="Lin Z."/>
            <person name="Chen P."/>
        </authorList>
    </citation>
    <scope>NUCLEOTIDE SEQUENCE [LARGE SCALE GENOMIC DNA]</scope>
    <source>
        <strain evidence="9 10">NBRC 105384</strain>
    </source>
</reference>
<dbReference type="InterPro" id="IPR005900">
    <property type="entry name" value="6-phosphogluconolactonase_DevB"/>
</dbReference>
<organism evidence="9 10">
    <name type="scientific">Nocardioides iriomotensis</name>
    <dbReference type="NCBI Taxonomy" id="715784"/>
    <lineage>
        <taxon>Bacteria</taxon>
        <taxon>Bacillati</taxon>
        <taxon>Actinomycetota</taxon>
        <taxon>Actinomycetes</taxon>
        <taxon>Propionibacteriales</taxon>
        <taxon>Nocardioidaceae</taxon>
        <taxon>Nocardioides</taxon>
    </lineage>
</organism>
<dbReference type="Gene3D" id="3.40.50.1360">
    <property type="match status" value="1"/>
</dbReference>
<dbReference type="GO" id="GO:0006098">
    <property type="term" value="P:pentose-phosphate shunt"/>
    <property type="evidence" value="ECO:0007669"/>
    <property type="project" value="UniProtKB-UniPathway"/>
</dbReference>
<comment type="function">
    <text evidence="2 7">Hydrolysis of 6-phosphogluconolactone to 6-phosphogluconate.</text>
</comment>
<dbReference type="SUPFAM" id="SSF100950">
    <property type="entry name" value="NagB/RpiA/CoA transferase-like"/>
    <property type="match status" value="1"/>
</dbReference>
<dbReference type="Pfam" id="PF01182">
    <property type="entry name" value="Glucosamine_iso"/>
    <property type="match status" value="1"/>
</dbReference>
<dbReference type="AlphaFoldDB" id="A0A4Q5IZ47"/>
<comment type="pathway">
    <text evidence="3 7">Carbohydrate degradation; pentose phosphate pathway; D-ribulose 5-phosphate from D-glucose 6-phosphate (oxidative stage): step 2/3.</text>
</comment>
<evidence type="ECO:0000256" key="4">
    <source>
        <dbReference type="ARBA" id="ARBA00010662"/>
    </source>
</evidence>
<dbReference type="Proteomes" id="UP000291189">
    <property type="component" value="Unassembled WGS sequence"/>
</dbReference>
<evidence type="ECO:0000259" key="8">
    <source>
        <dbReference type="Pfam" id="PF01182"/>
    </source>
</evidence>
<evidence type="ECO:0000313" key="9">
    <source>
        <dbReference type="EMBL" id="RYU11412.1"/>
    </source>
</evidence>
<dbReference type="GO" id="GO:0017057">
    <property type="term" value="F:6-phosphogluconolactonase activity"/>
    <property type="evidence" value="ECO:0007669"/>
    <property type="project" value="UniProtKB-UniRule"/>
</dbReference>
<evidence type="ECO:0000256" key="3">
    <source>
        <dbReference type="ARBA" id="ARBA00004961"/>
    </source>
</evidence>
<dbReference type="PANTHER" id="PTHR11054:SF0">
    <property type="entry name" value="6-PHOSPHOGLUCONOLACTONASE"/>
    <property type="match status" value="1"/>
</dbReference>
<evidence type="ECO:0000313" key="10">
    <source>
        <dbReference type="Proteomes" id="UP000291189"/>
    </source>
</evidence>
<dbReference type="EMBL" id="SDPU01000023">
    <property type="protein sequence ID" value="RYU11412.1"/>
    <property type="molecule type" value="Genomic_DNA"/>
</dbReference>
<evidence type="ECO:0000256" key="7">
    <source>
        <dbReference type="RuleBase" id="RU365095"/>
    </source>
</evidence>
<proteinExistence type="inferred from homology"/>
<comment type="caution">
    <text evidence="9">The sequence shown here is derived from an EMBL/GenBank/DDBJ whole genome shotgun (WGS) entry which is preliminary data.</text>
</comment>
<evidence type="ECO:0000256" key="6">
    <source>
        <dbReference type="ARBA" id="ARBA00020337"/>
    </source>
</evidence>
<dbReference type="NCBIfam" id="TIGR01198">
    <property type="entry name" value="pgl"/>
    <property type="match status" value="1"/>
</dbReference>
<name>A0A4Q5IZ47_9ACTN</name>
<evidence type="ECO:0000256" key="1">
    <source>
        <dbReference type="ARBA" id="ARBA00000832"/>
    </source>
</evidence>
<dbReference type="InterPro" id="IPR037171">
    <property type="entry name" value="NagB/RpiA_transferase-like"/>
</dbReference>
<comment type="similarity">
    <text evidence="4 7">Belongs to the glucosamine/galactosamine-6-phosphate isomerase family. 6-phosphogluconolactonase subfamily.</text>
</comment>
<evidence type="ECO:0000256" key="2">
    <source>
        <dbReference type="ARBA" id="ARBA00002681"/>
    </source>
</evidence>
<sequence>MTAAAQQPEVVVRPDAADLARTVAGALLDLVEHAQAAGEIPGICLTGGTIADAIHREVARQTVSRNVDWRQVELWWGDERYVPADSPDRNAAQARAALLDHVDLDPALVHEMPASDAGHTDVAAAADAFSADVRSHGRGGFDLVMLGVGPDGHVASLFPGYPQLDVDAIALPVTDSPKPPPERITFTFPALNRNRQVWFVASGDGKADAVARALGGADPHDIPAAGVTGVERTVWWLDDDSASAR</sequence>
<keyword evidence="7 9" id="KW-0378">Hydrolase</keyword>
<comment type="catalytic activity">
    <reaction evidence="1 7">
        <text>6-phospho-D-glucono-1,5-lactone + H2O = 6-phospho-D-gluconate + H(+)</text>
        <dbReference type="Rhea" id="RHEA:12556"/>
        <dbReference type="ChEBI" id="CHEBI:15377"/>
        <dbReference type="ChEBI" id="CHEBI:15378"/>
        <dbReference type="ChEBI" id="CHEBI:57955"/>
        <dbReference type="ChEBI" id="CHEBI:58759"/>
        <dbReference type="EC" id="3.1.1.31"/>
    </reaction>
</comment>
<dbReference type="CDD" id="cd01400">
    <property type="entry name" value="6PGL"/>
    <property type="match status" value="1"/>
</dbReference>
<dbReference type="InterPro" id="IPR039104">
    <property type="entry name" value="6PGL"/>
</dbReference>
<dbReference type="OrthoDB" id="9810967at2"/>
<protein>
    <recommendedName>
        <fullName evidence="6 7">6-phosphogluconolactonase</fullName>
        <shortName evidence="7">6PGL</shortName>
        <ecNumber evidence="5 7">3.1.1.31</ecNumber>
    </recommendedName>
</protein>
<dbReference type="EC" id="3.1.1.31" evidence="5 7"/>
<gene>
    <name evidence="7 9" type="primary">pgl</name>
    <name evidence="9" type="ORF">ETU37_12570</name>
</gene>
<dbReference type="RefSeq" id="WP_129987687.1">
    <property type="nucleotide sequence ID" value="NZ_SDPU01000023.1"/>
</dbReference>